<evidence type="ECO:0000313" key="3">
    <source>
        <dbReference type="EMBL" id="KAJ5225012.1"/>
    </source>
</evidence>
<dbReference type="AlphaFoldDB" id="A0A9W9NRU6"/>
<evidence type="ECO:0000256" key="1">
    <source>
        <dbReference type="SAM" id="MobiDB-lite"/>
    </source>
</evidence>
<evidence type="ECO:0000259" key="2">
    <source>
        <dbReference type="Pfam" id="PF17046"/>
    </source>
</evidence>
<feature type="domain" description="Fungal death-pathway protein SesB" evidence="2">
    <location>
        <begin position="2"/>
        <end position="23"/>
    </location>
</feature>
<gene>
    <name evidence="3" type="ORF">N7468_006237</name>
</gene>
<dbReference type="OrthoDB" id="4368963at2759"/>
<dbReference type="RefSeq" id="XP_058328423.1">
    <property type="nucleotide sequence ID" value="XM_058475533.1"/>
</dbReference>
<sequence>MSNIAFSGANRGLQIGVNHGSITSSFNTYNQNTQGGPLFNGNISAGRDVHISNTINKAYHLFQSSLDAPSLFSQVQSDLGILNSVLTLTRQRFGECNPSETEHQTLNAVLRSCDDAFADLSQMKERFDHVDPETQVQFERFGIGVEQIQDIRARITSNIQALNLLTSEMTRSSQANVERLLTKFIGEVRAGKRDASLTEDEAEAWRLIRKDLQSIGLTPDAFHKNHDFIVATLRDSLPVFGVALPGDTEVLDDLSDEFYDAEDTPNEKTRDTHIPGVQGPSFHPSENWLEYSESESENENDRSLNSRGLTIQRGTESDPREPESTPETRLRGVRVLPLSRPLRRAGGHTSSAVDYDVK</sequence>
<reference evidence="3" key="2">
    <citation type="journal article" date="2023" name="IMA Fungus">
        <title>Comparative genomic study of the Penicillium genus elucidates a diverse pangenome and 15 lateral gene transfer events.</title>
        <authorList>
            <person name="Petersen C."/>
            <person name="Sorensen T."/>
            <person name="Nielsen M.R."/>
            <person name="Sondergaard T.E."/>
            <person name="Sorensen J.L."/>
            <person name="Fitzpatrick D.A."/>
            <person name="Frisvad J.C."/>
            <person name="Nielsen K.L."/>
        </authorList>
    </citation>
    <scope>NUCLEOTIDE SEQUENCE</scope>
    <source>
        <strain evidence="3">IBT 19713</strain>
    </source>
</reference>
<proteinExistence type="predicted"/>
<keyword evidence="4" id="KW-1185">Reference proteome</keyword>
<name>A0A9W9NRU6_9EURO</name>
<protein>
    <recommendedName>
        <fullName evidence="2">Fungal death-pathway protein SesB domain-containing protein</fullName>
    </recommendedName>
</protein>
<dbReference type="InterPro" id="IPR031469">
    <property type="entry name" value="SesB_dom"/>
</dbReference>
<dbReference type="EMBL" id="JAPQKS010000005">
    <property type="protein sequence ID" value="KAJ5225012.1"/>
    <property type="molecule type" value="Genomic_DNA"/>
</dbReference>
<organism evidence="3 4">
    <name type="scientific">Penicillium chermesinum</name>
    <dbReference type="NCBI Taxonomy" id="63820"/>
    <lineage>
        <taxon>Eukaryota</taxon>
        <taxon>Fungi</taxon>
        <taxon>Dikarya</taxon>
        <taxon>Ascomycota</taxon>
        <taxon>Pezizomycotina</taxon>
        <taxon>Eurotiomycetes</taxon>
        <taxon>Eurotiomycetidae</taxon>
        <taxon>Eurotiales</taxon>
        <taxon>Aspergillaceae</taxon>
        <taxon>Penicillium</taxon>
    </lineage>
</organism>
<feature type="compositionally biased region" description="Basic and acidic residues" evidence="1">
    <location>
        <begin position="315"/>
        <end position="330"/>
    </location>
</feature>
<feature type="region of interest" description="Disordered" evidence="1">
    <location>
        <begin position="260"/>
        <end position="358"/>
    </location>
</feature>
<comment type="caution">
    <text evidence="3">The sequence shown here is derived from an EMBL/GenBank/DDBJ whole genome shotgun (WGS) entry which is preliminary data.</text>
</comment>
<dbReference type="Pfam" id="PF17046">
    <property type="entry name" value="Ses_B"/>
    <property type="match status" value="1"/>
</dbReference>
<evidence type="ECO:0000313" key="4">
    <source>
        <dbReference type="Proteomes" id="UP001150941"/>
    </source>
</evidence>
<dbReference type="GeneID" id="83202836"/>
<reference evidence="3" key="1">
    <citation type="submission" date="2022-11" db="EMBL/GenBank/DDBJ databases">
        <authorList>
            <person name="Petersen C."/>
        </authorList>
    </citation>
    <scope>NUCLEOTIDE SEQUENCE</scope>
    <source>
        <strain evidence="3">IBT 19713</strain>
    </source>
</reference>
<accession>A0A9W9NRU6</accession>
<dbReference type="Proteomes" id="UP001150941">
    <property type="component" value="Unassembled WGS sequence"/>
</dbReference>